<evidence type="ECO:0000256" key="1">
    <source>
        <dbReference type="SAM" id="MobiDB-lite"/>
    </source>
</evidence>
<organism evidence="2 3">
    <name type="scientific">Larinioides sclopetarius</name>
    <dbReference type="NCBI Taxonomy" id="280406"/>
    <lineage>
        <taxon>Eukaryota</taxon>
        <taxon>Metazoa</taxon>
        <taxon>Ecdysozoa</taxon>
        <taxon>Arthropoda</taxon>
        <taxon>Chelicerata</taxon>
        <taxon>Arachnida</taxon>
        <taxon>Araneae</taxon>
        <taxon>Araneomorphae</taxon>
        <taxon>Entelegynae</taxon>
        <taxon>Araneoidea</taxon>
        <taxon>Araneidae</taxon>
        <taxon>Larinioides</taxon>
    </lineage>
</organism>
<comment type="caution">
    <text evidence="2">The sequence shown here is derived from an EMBL/GenBank/DDBJ whole genome shotgun (WGS) entry which is preliminary data.</text>
</comment>
<proteinExistence type="predicted"/>
<evidence type="ECO:0000313" key="2">
    <source>
        <dbReference type="EMBL" id="CAL1293658.1"/>
    </source>
</evidence>
<name>A0AAV2BEE2_9ARAC</name>
<dbReference type="Proteomes" id="UP001497382">
    <property type="component" value="Unassembled WGS sequence"/>
</dbReference>
<dbReference type="EMBL" id="CAXIEN010000331">
    <property type="protein sequence ID" value="CAL1293658.1"/>
    <property type="molecule type" value="Genomic_DNA"/>
</dbReference>
<feature type="compositionally biased region" description="Polar residues" evidence="1">
    <location>
        <begin position="334"/>
        <end position="347"/>
    </location>
</feature>
<evidence type="ECO:0000313" key="3">
    <source>
        <dbReference type="Proteomes" id="UP001497382"/>
    </source>
</evidence>
<reference evidence="2 3" key="1">
    <citation type="submission" date="2024-04" db="EMBL/GenBank/DDBJ databases">
        <authorList>
            <person name="Rising A."/>
            <person name="Reimegard J."/>
            <person name="Sonavane S."/>
            <person name="Akerstrom W."/>
            <person name="Nylinder S."/>
            <person name="Hedman E."/>
            <person name="Kallberg Y."/>
        </authorList>
    </citation>
    <scope>NUCLEOTIDE SEQUENCE [LARGE SCALE GENOMIC DNA]</scope>
</reference>
<gene>
    <name evidence="2" type="ORF">LARSCL_LOCUS18324</name>
</gene>
<accession>A0AAV2BEE2</accession>
<feature type="region of interest" description="Disordered" evidence="1">
    <location>
        <begin position="431"/>
        <end position="459"/>
    </location>
</feature>
<keyword evidence="3" id="KW-1185">Reference proteome</keyword>
<feature type="compositionally biased region" description="Polar residues" evidence="1">
    <location>
        <begin position="445"/>
        <end position="459"/>
    </location>
</feature>
<sequence length="527" mass="60901">MEEFSPDRAFSHSNGIAVQKETTKVNLCMLVNKFKMAAIKVDTDFGITKELKKKINEVKTNMNFNIQEVLPGQKKVNDPGPSDGVIVLKMNLNTCEAPVYSSSHSSQKTISRSEERYFHYTLSSSPNMLNNQYKPLIRRNVRQEEIAFNRECKKLEVVWTNRGLPVDKESLHSLASKDAFDMSDLNESLPSTSASEKKQNVLKYRRRLPLLHSREVGQLTNREIRIFTSQRRPLSDAEQSICDSLEQSVLRNAMLRHSHLRSQRFASFKRKHFEVRDLVDLDKESDCDKQKEAGEAIFIFKSEFPILNHQEPTRHCNIYPEFDKMSLDVKPQEKSQNSDAENNQESIGLSLLPKSHQDVGQSSSWDSERNWVTDFDVPNLRVPLNSPTKEEGKAFKNDSFQRLKEKLLDNRLRSWQLSRANLRLRALNYHRGVPSGDMDDESKSENPSLEQASNQNSPVSPKLVEALNLNKLIICRKMLNQLNQSVKNFRKTRRKFQEKVREFVKGKSQKPPWMDLSKSLSSWQCKI</sequence>
<protein>
    <submittedName>
        <fullName evidence="2">Uncharacterized protein</fullName>
    </submittedName>
</protein>
<dbReference type="AlphaFoldDB" id="A0AAV2BEE2"/>
<feature type="region of interest" description="Disordered" evidence="1">
    <location>
        <begin position="329"/>
        <end position="365"/>
    </location>
</feature>